<proteinExistence type="predicted"/>
<evidence type="ECO:0000256" key="1">
    <source>
        <dbReference type="SAM" id="Phobius"/>
    </source>
</evidence>
<keyword evidence="1" id="KW-0472">Membrane</keyword>
<evidence type="ECO:0000313" key="3">
    <source>
        <dbReference type="Proteomes" id="UP000290475"/>
    </source>
</evidence>
<dbReference type="AlphaFoldDB" id="A0A4Q1UFW4"/>
<reference evidence="2 3" key="1">
    <citation type="submission" date="2017-01" db="EMBL/GenBank/DDBJ databases">
        <title>Lactobacillus chiayiensis sp. nov., a lactic acid bacterium isolated from compost.</title>
        <authorList>
            <person name="Huang C.-H."/>
        </authorList>
    </citation>
    <scope>NUCLEOTIDE SEQUENCE [LARGE SCALE GENOMIC DNA]</scope>
    <source>
        <strain evidence="3">chh01</strain>
    </source>
</reference>
<sequence length="67" mass="7014">MVLGLSNHIPTKGGAGLSVIDACAAITTCLGSFIVVVSVSTRLVTALIKLCHAVYELKQALGKFREK</sequence>
<protein>
    <submittedName>
        <fullName evidence="2">Uncharacterized protein</fullName>
    </submittedName>
</protein>
<dbReference type="EMBL" id="MSSM01000001">
    <property type="protein sequence ID" value="RXT30663.1"/>
    <property type="molecule type" value="Genomic_DNA"/>
</dbReference>
<organism evidence="2 3">
    <name type="scientific">Lacticaseibacillus chiayiensis</name>
    <dbReference type="NCBI Taxonomy" id="2100821"/>
    <lineage>
        <taxon>Bacteria</taxon>
        <taxon>Bacillati</taxon>
        <taxon>Bacillota</taxon>
        <taxon>Bacilli</taxon>
        <taxon>Lactobacillales</taxon>
        <taxon>Lactobacillaceae</taxon>
        <taxon>Lacticaseibacillus</taxon>
    </lineage>
</organism>
<accession>A0A4Q1UFW4</accession>
<feature type="transmembrane region" description="Helical" evidence="1">
    <location>
        <begin position="15"/>
        <end position="39"/>
    </location>
</feature>
<keyword evidence="1" id="KW-0812">Transmembrane</keyword>
<comment type="caution">
    <text evidence="2">The sequence shown here is derived from an EMBL/GenBank/DDBJ whole genome shotgun (WGS) entry which is preliminary data.</text>
</comment>
<evidence type="ECO:0000313" key="2">
    <source>
        <dbReference type="EMBL" id="RXT30663.1"/>
    </source>
</evidence>
<keyword evidence="1" id="KW-1133">Transmembrane helix</keyword>
<name>A0A4Q1UFW4_9LACO</name>
<gene>
    <name evidence="2" type="ORF">BVJ53_00145</name>
</gene>
<dbReference type="Proteomes" id="UP000290475">
    <property type="component" value="Unassembled WGS sequence"/>
</dbReference>